<reference evidence="4 5" key="1">
    <citation type="submission" date="2015-11" db="EMBL/GenBank/DDBJ databases">
        <authorList>
            <consortium name="Pathogen Informatics"/>
        </authorList>
    </citation>
    <scope>NUCLEOTIDE SEQUENCE [LARGE SCALE GENOMIC DNA]</scope>
    <source>
        <strain evidence="3 4">006A-0059</strain>
        <strain evidence="2 5">006A-0191</strain>
    </source>
</reference>
<name>A0A0S4SG50_CAMHY</name>
<organism evidence="3 4">
    <name type="scientific">Campylobacter hyointestinalis subsp. hyointestinalis</name>
    <dbReference type="NCBI Taxonomy" id="91352"/>
    <lineage>
        <taxon>Bacteria</taxon>
        <taxon>Pseudomonadati</taxon>
        <taxon>Campylobacterota</taxon>
        <taxon>Epsilonproteobacteria</taxon>
        <taxon>Campylobacterales</taxon>
        <taxon>Campylobacteraceae</taxon>
        <taxon>Campylobacter</taxon>
    </lineage>
</organism>
<keyword evidence="4" id="KW-1185">Reference proteome</keyword>
<evidence type="ECO:0000313" key="3">
    <source>
        <dbReference type="EMBL" id="CUU77889.1"/>
    </source>
</evidence>
<evidence type="ECO:0000313" key="2">
    <source>
        <dbReference type="EMBL" id="CUU71322.1"/>
    </source>
</evidence>
<dbReference type="Proteomes" id="UP000052257">
    <property type="component" value="Unassembled WGS sequence"/>
</dbReference>
<comment type="caution">
    <text evidence="3">The sequence shown here is derived from an EMBL/GenBank/DDBJ whole genome shotgun (WGS) entry which is preliminary data.</text>
</comment>
<dbReference type="InterPro" id="IPR019724">
    <property type="entry name" value="UPF0763"/>
</dbReference>
<evidence type="ECO:0000256" key="1">
    <source>
        <dbReference type="HAMAP-Rule" id="MF_02110"/>
    </source>
</evidence>
<accession>A0A9W5AKG8</accession>
<dbReference type="RefSeq" id="WP_059426329.1">
    <property type="nucleotide sequence ID" value="NZ_FAUW01000001.1"/>
</dbReference>
<protein>
    <recommendedName>
        <fullName evidence="1">UPF0763 protein ERS686654_00902</fullName>
    </recommendedName>
</protein>
<comment type="similarity">
    <text evidence="1">Belongs to the UPF0763 family.</text>
</comment>
<evidence type="ECO:0000313" key="4">
    <source>
        <dbReference type="Proteomes" id="UP000052237"/>
    </source>
</evidence>
<dbReference type="HAMAP" id="MF_02110">
    <property type="entry name" value="UPF0763"/>
    <property type="match status" value="1"/>
</dbReference>
<sequence>MSERHKKLDDISNALGISKAKRTTFKLEQIDEKEMKLTINKGNIDLANPWFGVSSSGEECALISAALFEALLNSLKNAQKENFELKLERSIWQHIPVDFGDVWSVAINEIKGKKFKKEPNLDQIIKKIKREHPNLFVDMQNLIHTNKEIQ</sequence>
<proteinExistence type="inferred from homology"/>
<dbReference type="Proteomes" id="UP000052237">
    <property type="component" value="Unassembled WGS sequence"/>
</dbReference>
<accession>A0A0S4SG50</accession>
<dbReference type="EMBL" id="FAVB01000002">
    <property type="protein sequence ID" value="CUU77889.1"/>
    <property type="molecule type" value="Genomic_DNA"/>
</dbReference>
<gene>
    <name evidence="3" type="ORF">ERS686654_00902</name>
    <name evidence="2" type="ORF">ERS739220_00324</name>
</gene>
<evidence type="ECO:0000313" key="5">
    <source>
        <dbReference type="Proteomes" id="UP000052257"/>
    </source>
</evidence>
<dbReference type="EMBL" id="FAUW01000001">
    <property type="protein sequence ID" value="CUU71322.1"/>
    <property type="molecule type" value="Genomic_DNA"/>
</dbReference>
<dbReference type="Pfam" id="PF10788">
    <property type="entry name" value="DUF2603"/>
    <property type="match status" value="1"/>
</dbReference>
<dbReference type="AlphaFoldDB" id="A0A0S4SG50"/>